<reference evidence="2" key="1">
    <citation type="submission" date="2022-03" db="EMBL/GenBank/DDBJ databases">
        <title>Identification of a novel bacterium isolated from mangrove sediments.</title>
        <authorList>
            <person name="Pan X."/>
        </authorList>
    </citation>
    <scope>NUCLEOTIDE SEQUENCE</scope>
    <source>
        <strain evidence="2">B2580</strain>
    </source>
</reference>
<evidence type="ECO:0000259" key="1">
    <source>
        <dbReference type="Pfam" id="PF05050"/>
    </source>
</evidence>
<accession>A0ABT0AZF2</accession>
<dbReference type="GO" id="GO:0032259">
    <property type="term" value="P:methylation"/>
    <property type="evidence" value="ECO:0007669"/>
    <property type="project" value="UniProtKB-KW"/>
</dbReference>
<feature type="domain" description="Methyltransferase FkbM" evidence="1">
    <location>
        <begin position="205"/>
        <end position="334"/>
    </location>
</feature>
<evidence type="ECO:0000313" key="2">
    <source>
        <dbReference type="EMBL" id="MCJ2178174.1"/>
    </source>
</evidence>
<sequence length="364" mass="39746">MSREADLSCALTSGRYALIGAGQLGAMSLAMWPHDVPRPEFCLDSYKTGDLEGIVIEPLAGHVRRPGVTYLLSAFKMPAEEIRAIFARIGQPDVITVYDFFEQYTPALFSNGWRNLAPSAGEQERAAGLAACFADDLSREACAAACAWRFHRELVDGYPVGSEDSKYDLSLFGRGGCHYDLIYDGGAYDLGLLKYLTGAGVTWDRIVAFEPDPGSAAICLEQIPAWEAKGGAPVALDRRALSDHAGTGRFLANGLLSSRLIEDESIDLPDMVEVETVRLDEIGHGEAERVLLKLHIEGSELPALRGAEHLLRTRAVDVLVNLSHDQRSLLEIPGFLAGLDRHDLFLRSHALFGEGLTLFARYRG</sequence>
<dbReference type="InterPro" id="IPR006342">
    <property type="entry name" value="FkbM_mtfrase"/>
</dbReference>
<keyword evidence="2" id="KW-0489">Methyltransferase</keyword>
<organism evidence="2 3">
    <name type="scientific">Novosphingobium album</name>
    <name type="common">ex Hu et al. 2023</name>
    <dbReference type="NCBI Taxonomy" id="2930093"/>
    <lineage>
        <taxon>Bacteria</taxon>
        <taxon>Pseudomonadati</taxon>
        <taxon>Pseudomonadota</taxon>
        <taxon>Alphaproteobacteria</taxon>
        <taxon>Sphingomonadales</taxon>
        <taxon>Sphingomonadaceae</taxon>
        <taxon>Novosphingobium</taxon>
    </lineage>
</organism>
<dbReference type="InterPro" id="IPR029063">
    <property type="entry name" value="SAM-dependent_MTases_sf"/>
</dbReference>
<dbReference type="Gene3D" id="3.40.50.150">
    <property type="entry name" value="Vaccinia Virus protein VP39"/>
    <property type="match status" value="1"/>
</dbReference>
<keyword evidence="2" id="KW-0808">Transferase</keyword>
<dbReference type="GO" id="GO:0008168">
    <property type="term" value="F:methyltransferase activity"/>
    <property type="evidence" value="ECO:0007669"/>
    <property type="project" value="UniProtKB-KW"/>
</dbReference>
<keyword evidence="3" id="KW-1185">Reference proteome</keyword>
<dbReference type="Pfam" id="PF05050">
    <property type="entry name" value="Methyltransf_21"/>
    <property type="match status" value="1"/>
</dbReference>
<evidence type="ECO:0000313" key="3">
    <source>
        <dbReference type="Proteomes" id="UP001162880"/>
    </source>
</evidence>
<proteinExistence type="predicted"/>
<gene>
    <name evidence="2" type="ORF">MTR64_06345</name>
</gene>
<comment type="caution">
    <text evidence="2">The sequence shown here is derived from an EMBL/GenBank/DDBJ whole genome shotgun (WGS) entry which is preliminary data.</text>
</comment>
<dbReference type="SUPFAM" id="SSF53335">
    <property type="entry name" value="S-adenosyl-L-methionine-dependent methyltransferases"/>
    <property type="match status" value="1"/>
</dbReference>
<dbReference type="Proteomes" id="UP001162880">
    <property type="component" value="Unassembled WGS sequence"/>
</dbReference>
<dbReference type="NCBIfam" id="TIGR01444">
    <property type="entry name" value="fkbM_fam"/>
    <property type="match status" value="1"/>
</dbReference>
<name>A0ABT0AZF2_9SPHN</name>
<protein>
    <submittedName>
        <fullName evidence="2">FkbM family methyltransferase</fullName>
    </submittedName>
</protein>
<dbReference type="RefSeq" id="WP_243991958.1">
    <property type="nucleotide sequence ID" value="NZ_JALHLE010000007.1"/>
</dbReference>
<dbReference type="EMBL" id="JALHLE010000007">
    <property type="protein sequence ID" value="MCJ2178174.1"/>
    <property type="molecule type" value="Genomic_DNA"/>
</dbReference>